<organism evidence="4 5">
    <name type="scientific">Thermodesulfobium acidiphilum</name>
    <dbReference type="NCBI Taxonomy" id="1794699"/>
    <lineage>
        <taxon>Bacteria</taxon>
        <taxon>Pseudomonadati</taxon>
        <taxon>Thermodesulfobiota</taxon>
        <taxon>Thermodesulfobiia</taxon>
        <taxon>Thermodesulfobiales</taxon>
        <taxon>Thermodesulfobiaceae</taxon>
        <taxon>Thermodesulfobium</taxon>
    </lineage>
</organism>
<dbReference type="KEGG" id="taci:TDSAC_1407"/>
<reference evidence="4 5" key="1">
    <citation type="submission" date="2017-04" db="EMBL/GenBank/DDBJ databases">
        <title>Genomic insights into metabolism of Thermodesulfobium acidiphilum.</title>
        <authorList>
            <person name="Toshchakov S.V."/>
            <person name="Frolov E.N."/>
            <person name="Kublanov I.V."/>
            <person name="Samarov N.I."/>
            <person name="Novikov A."/>
            <person name="Lebedinsky A.V."/>
            <person name="Bonch-Osmolovskaya E.A."/>
            <person name="Chernyh N.A."/>
        </authorList>
    </citation>
    <scope>NUCLEOTIDE SEQUENCE [LARGE SCALE GENOMIC DNA]</scope>
    <source>
        <strain evidence="4 5">3127-1</strain>
    </source>
</reference>
<keyword evidence="2" id="KW-0288">FMN</keyword>
<accession>A0A2R4W1Q4</accession>
<evidence type="ECO:0000256" key="3">
    <source>
        <dbReference type="ARBA" id="ARBA00023002"/>
    </source>
</evidence>
<keyword evidence="3" id="KW-0560">Oxidoreductase</keyword>
<dbReference type="InterPro" id="IPR013785">
    <property type="entry name" value="Aldolase_TIM"/>
</dbReference>
<dbReference type="Gene3D" id="3.20.20.70">
    <property type="entry name" value="Aldolase class I"/>
    <property type="match status" value="1"/>
</dbReference>
<dbReference type="EMBL" id="CP020921">
    <property type="protein sequence ID" value="AWB10747.1"/>
    <property type="molecule type" value="Genomic_DNA"/>
</dbReference>
<dbReference type="RefSeq" id="WP_108309530.1">
    <property type="nucleotide sequence ID" value="NZ_CP020921.1"/>
</dbReference>
<dbReference type="Pfam" id="PF03060">
    <property type="entry name" value="NMO"/>
    <property type="match status" value="1"/>
</dbReference>
<sequence length="321" mass="34252">MKSSILKPLKIGKITIPLPILQGGMAIRVSTAPLAGAVAREGAGGIIAATGMGDEELINQIKLAREISEGNGAIGINVMFAYSQFERVVKTAIAEGIDFIATGAGFSRDIYKWAKESETPILPIVSSAKLAKLAEKLGASAIILEGTEAGGHLGTDRSTWDIMPEILEVISIPLIVAGGIYSGKEMARALKMGASGVQVATRFILSEECDVSPVFKKVLLEAKAEDVVKIMSSVGFPGRAILTPLSKKIIEGNPPKPKVCEGCIKKCTRSFCIRLALESARLGDYENGLFFSGSNVFRYNDILPVKTIIENFVHEAEEELS</sequence>
<evidence type="ECO:0000313" key="4">
    <source>
        <dbReference type="EMBL" id="AWB10747.1"/>
    </source>
</evidence>
<evidence type="ECO:0000313" key="5">
    <source>
        <dbReference type="Proteomes" id="UP000244792"/>
    </source>
</evidence>
<dbReference type="GO" id="GO:0018580">
    <property type="term" value="F:nitronate monooxygenase activity"/>
    <property type="evidence" value="ECO:0007669"/>
    <property type="project" value="InterPro"/>
</dbReference>
<dbReference type="InterPro" id="IPR004136">
    <property type="entry name" value="NMO"/>
</dbReference>
<keyword evidence="1" id="KW-0285">Flavoprotein</keyword>
<keyword evidence="5" id="KW-1185">Reference proteome</keyword>
<dbReference type="AlphaFoldDB" id="A0A2R4W1Q4"/>
<evidence type="ECO:0000256" key="2">
    <source>
        <dbReference type="ARBA" id="ARBA00022643"/>
    </source>
</evidence>
<keyword evidence="4" id="KW-0223">Dioxygenase</keyword>
<dbReference type="GO" id="GO:0051213">
    <property type="term" value="F:dioxygenase activity"/>
    <property type="evidence" value="ECO:0007669"/>
    <property type="project" value="UniProtKB-KW"/>
</dbReference>
<dbReference type="OrthoDB" id="9778912at2"/>
<protein>
    <submittedName>
        <fullName evidence="4">NAD(P)H-dependent flavin oxidoreductase YrpB, nitropropane dioxygenase family</fullName>
    </submittedName>
</protein>
<name>A0A2R4W1Q4_THEAF</name>
<dbReference type="PANTHER" id="PTHR32332">
    <property type="entry name" value="2-NITROPROPANE DIOXYGENASE"/>
    <property type="match status" value="1"/>
</dbReference>
<proteinExistence type="predicted"/>
<evidence type="ECO:0000256" key="1">
    <source>
        <dbReference type="ARBA" id="ARBA00022630"/>
    </source>
</evidence>
<dbReference type="Proteomes" id="UP000244792">
    <property type="component" value="Chromosome"/>
</dbReference>
<dbReference type="SUPFAM" id="SSF51412">
    <property type="entry name" value="Inosine monophosphate dehydrogenase (IMPDH)"/>
    <property type="match status" value="1"/>
</dbReference>
<dbReference type="PANTHER" id="PTHR32332:SF18">
    <property type="entry name" value="2-NITROPROPANE DIOXYGENASE"/>
    <property type="match status" value="1"/>
</dbReference>
<dbReference type="CDD" id="cd04730">
    <property type="entry name" value="NPD_like"/>
    <property type="match status" value="1"/>
</dbReference>
<gene>
    <name evidence="4" type="ORF">TDSAC_1407</name>
</gene>